<accession>A0A517L079</accession>
<feature type="transmembrane region" description="Helical" evidence="7">
    <location>
        <begin position="433"/>
        <end position="459"/>
    </location>
</feature>
<evidence type="ECO:0000256" key="7">
    <source>
        <dbReference type="SAM" id="Phobius"/>
    </source>
</evidence>
<feature type="transmembrane region" description="Helical" evidence="7">
    <location>
        <begin position="333"/>
        <end position="353"/>
    </location>
</feature>
<protein>
    <recommendedName>
        <fullName evidence="8">Major facilitator superfamily (MFS) profile domain-containing protein</fullName>
    </recommendedName>
</protein>
<evidence type="ECO:0000256" key="2">
    <source>
        <dbReference type="ARBA" id="ARBA00008335"/>
    </source>
</evidence>
<dbReference type="PANTHER" id="PTHR23502">
    <property type="entry name" value="MAJOR FACILITATOR SUPERFAMILY"/>
    <property type="match status" value="1"/>
</dbReference>
<evidence type="ECO:0000313" key="9">
    <source>
        <dbReference type="EMBL" id="QDS69051.1"/>
    </source>
</evidence>
<dbReference type="PANTHER" id="PTHR23502:SF134">
    <property type="entry name" value="MAJOR FACILITATOR SUPERFAMILY (MFS) PROFILE DOMAIN-CONTAINING PROTEIN-RELATED"/>
    <property type="match status" value="1"/>
</dbReference>
<feature type="transmembrane region" description="Helical" evidence="7">
    <location>
        <begin position="578"/>
        <end position="596"/>
    </location>
</feature>
<dbReference type="FunFam" id="1.20.1720.10:FF:000061">
    <property type="entry name" value="Uncharacterized protein"/>
    <property type="match status" value="1"/>
</dbReference>
<keyword evidence="3 7" id="KW-0812">Transmembrane</keyword>
<dbReference type="PROSITE" id="PS50850">
    <property type="entry name" value="MFS"/>
    <property type="match status" value="1"/>
</dbReference>
<comment type="subcellular location">
    <subcellularLocation>
        <location evidence="1">Membrane</location>
        <topology evidence="1">Multi-pass membrane protein</topology>
    </subcellularLocation>
</comment>
<dbReference type="FunFam" id="1.20.1250.20:FF:000082">
    <property type="entry name" value="MFS multidrug transporter, putative"/>
    <property type="match status" value="1"/>
</dbReference>
<evidence type="ECO:0000256" key="5">
    <source>
        <dbReference type="ARBA" id="ARBA00023136"/>
    </source>
</evidence>
<keyword evidence="5 7" id="KW-0472">Membrane</keyword>
<feature type="transmembrane region" description="Helical" evidence="7">
    <location>
        <begin position="304"/>
        <end position="327"/>
    </location>
</feature>
<evidence type="ECO:0000256" key="6">
    <source>
        <dbReference type="SAM" id="MobiDB-lite"/>
    </source>
</evidence>
<evidence type="ECO:0000259" key="8">
    <source>
        <dbReference type="PROSITE" id="PS50850"/>
    </source>
</evidence>
<dbReference type="Gene3D" id="1.20.1250.20">
    <property type="entry name" value="MFS general substrate transporter like domains"/>
    <property type="match status" value="1"/>
</dbReference>
<comment type="similarity">
    <text evidence="2">Belongs to the major facilitator superfamily.</text>
</comment>
<feature type="transmembrane region" description="Helical" evidence="7">
    <location>
        <begin position="471"/>
        <end position="489"/>
    </location>
</feature>
<dbReference type="GO" id="GO:0022857">
    <property type="term" value="F:transmembrane transporter activity"/>
    <property type="evidence" value="ECO:0007669"/>
    <property type="project" value="InterPro"/>
</dbReference>
<feature type="transmembrane region" description="Helical" evidence="7">
    <location>
        <begin position="509"/>
        <end position="528"/>
    </location>
</feature>
<dbReference type="SUPFAM" id="SSF103473">
    <property type="entry name" value="MFS general substrate transporter"/>
    <property type="match status" value="1"/>
</dbReference>
<feature type="transmembrane region" description="Helical" evidence="7">
    <location>
        <begin position="534"/>
        <end position="557"/>
    </location>
</feature>
<dbReference type="GO" id="GO:0005886">
    <property type="term" value="C:plasma membrane"/>
    <property type="evidence" value="ECO:0007669"/>
    <property type="project" value="TreeGrafter"/>
</dbReference>
<feature type="transmembrane region" description="Helical" evidence="7">
    <location>
        <begin position="178"/>
        <end position="198"/>
    </location>
</feature>
<sequence length="640" mass="70219">MKRVAVRWHAVLAVVTSNIAIAGRFRTRELAITAPAAASYLILSLSYFLLVDPNATMADPEVGLAPNFVIELSTISHGYNSGNNISLQDSPPSPGSTKESSQWDAEELCEAETDGDGDLLEEPDDAWPITYHYLTFETELPNPTSITPNNSSISPAPEPPNLVKFTSPFLWSESRKSFMIWLSCIATMFTAFTAGAYSPGAEQMTREWHVGNVPILVGITTFTTGFAIAPMVLAPFSEINGRRPVFIASGFLFVMSQLSCAVTPSYGGMLAARFFVGVGGSTFSTMVGGVVSDIYHTADRNTPMALFSGAALCGTGLGPLVTGFIAQNTSWRWMFWLQLIMDGILIAIVTVCFRETRGSVLLSRKGKALNEWYEEREQAGYFGVEMPVKSKPGEFVSERVRWKVKSDEERSSLGKMVGVSCYRPFHLLLTEPVVFFFSLWVAFSWGILYLTLAAVPLVFRTNHNFNIQESGAVFAAVFVFAAIFTVICIYQEKVARKHGKLSDTPEARLYFSCYQSALMPIGLFMFGWTSSPSIHWIVPTIAIGLATVGIFSIYLAVFNYLADTYHRYASSALAAQSFCRNILGGIFPLVTTQLYTNLGYGAASSLLGGIGALLTLVPWILMIYGPKIRARSRFASEIME</sequence>
<feature type="compositionally biased region" description="Polar residues" evidence="6">
    <location>
        <begin position="83"/>
        <end position="103"/>
    </location>
</feature>
<feature type="domain" description="Major facilitator superfamily (MFS) profile" evidence="8">
    <location>
        <begin position="179"/>
        <end position="629"/>
    </location>
</feature>
<keyword evidence="4 7" id="KW-1133">Transmembrane helix</keyword>
<dbReference type="InterPro" id="IPR036259">
    <property type="entry name" value="MFS_trans_sf"/>
</dbReference>
<dbReference type="CDD" id="cd17323">
    <property type="entry name" value="MFS_Tpo1_MDR_like"/>
    <property type="match status" value="1"/>
</dbReference>
<dbReference type="InterPro" id="IPR020846">
    <property type="entry name" value="MFS_dom"/>
</dbReference>
<organism evidence="9 10">
    <name type="scientific">Venturia effusa</name>
    <dbReference type="NCBI Taxonomy" id="50376"/>
    <lineage>
        <taxon>Eukaryota</taxon>
        <taxon>Fungi</taxon>
        <taxon>Dikarya</taxon>
        <taxon>Ascomycota</taxon>
        <taxon>Pezizomycotina</taxon>
        <taxon>Dothideomycetes</taxon>
        <taxon>Pleosporomycetidae</taxon>
        <taxon>Venturiales</taxon>
        <taxon>Venturiaceae</taxon>
        <taxon>Venturia</taxon>
    </lineage>
</organism>
<feature type="transmembrane region" description="Helical" evidence="7">
    <location>
        <begin position="210"/>
        <end position="233"/>
    </location>
</feature>
<feature type="transmembrane region" description="Helical" evidence="7">
    <location>
        <begin position="32"/>
        <end position="50"/>
    </location>
</feature>
<gene>
    <name evidence="9" type="ORF">FKW77_009804</name>
</gene>
<dbReference type="InterPro" id="IPR011701">
    <property type="entry name" value="MFS"/>
</dbReference>
<evidence type="ECO:0000256" key="1">
    <source>
        <dbReference type="ARBA" id="ARBA00004141"/>
    </source>
</evidence>
<evidence type="ECO:0000256" key="4">
    <source>
        <dbReference type="ARBA" id="ARBA00022989"/>
    </source>
</evidence>
<dbReference type="STRING" id="50376.A0A517L079"/>
<reference evidence="9 10" key="1">
    <citation type="submission" date="2019-07" db="EMBL/GenBank/DDBJ databases">
        <title>Finished genome of Venturia effusa.</title>
        <authorList>
            <person name="Young C.A."/>
            <person name="Cox M.P."/>
            <person name="Ganley A.R.D."/>
            <person name="David W.J."/>
        </authorList>
    </citation>
    <scope>NUCLEOTIDE SEQUENCE [LARGE SCALE GENOMIC DNA]</scope>
    <source>
        <strain evidence="10">albino</strain>
    </source>
</reference>
<evidence type="ECO:0000256" key="3">
    <source>
        <dbReference type="ARBA" id="ARBA00022692"/>
    </source>
</evidence>
<feature type="transmembrane region" description="Helical" evidence="7">
    <location>
        <begin position="245"/>
        <end position="264"/>
    </location>
</feature>
<dbReference type="EMBL" id="CP042186">
    <property type="protein sequence ID" value="QDS69051.1"/>
    <property type="molecule type" value="Genomic_DNA"/>
</dbReference>
<evidence type="ECO:0000313" key="10">
    <source>
        <dbReference type="Proteomes" id="UP000316270"/>
    </source>
</evidence>
<dbReference type="Pfam" id="PF07690">
    <property type="entry name" value="MFS_1"/>
    <property type="match status" value="1"/>
</dbReference>
<proteinExistence type="inferred from homology"/>
<feature type="region of interest" description="Disordered" evidence="6">
    <location>
        <begin position="83"/>
        <end position="106"/>
    </location>
</feature>
<dbReference type="AlphaFoldDB" id="A0A517L079"/>
<keyword evidence="10" id="KW-1185">Reference proteome</keyword>
<dbReference type="OrthoDB" id="6770063at2759"/>
<feature type="transmembrane region" description="Helical" evidence="7">
    <location>
        <begin position="602"/>
        <end position="624"/>
    </location>
</feature>
<dbReference type="Proteomes" id="UP000316270">
    <property type="component" value="Chromosome 2"/>
</dbReference>
<feature type="transmembrane region" description="Helical" evidence="7">
    <location>
        <begin position="270"/>
        <end position="292"/>
    </location>
</feature>
<name>A0A517L079_9PEZI</name>